<dbReference type="InterPro" id="IPR014710">
    <property type="entry name" value="RmlC-like_jellyroll"/>
</dbReference>
<accession>A0ABY5UMP2</accession>
<proteinExistence type="predicted"/>
<dbReference type="PANTHER" id="PTHR46796">
    <property type="entry name" value="HTH-TYPE TRANSCRIPTIONAL ACTIVATOR RHAS-RELATED"/>
    <property type="match status" value="1"/>
</dbReference>
<dbReference type="PROSITE" id="PS00041">
    <property type="entry name" value="HTH_ARAC_FAMILY_1"/>
    <property type="match status" value="1"/>
</dbReference>
<keyword evidence="4" id="KW-0804">Transcription</keyword>
<evidence type="ECO:0000259" key="5">
    <source>
        <dbReference type="PROSITE" id="PS01124"/>
    </source>
</evidence>
<dbReference type="PROSITE" id="PS01124">
    <property type="entry name" value="HTH_ARAC_FAMILY_2"/>
    <property type="match status" value="1"/>
</dbReference>
<dbReference type="Gene3D" id="2.60.120.10">
    <property type="entry name" value="Jelly Rolls"/>
    <property type="match status" value="1"/>
</dbReference>
<dbReference type="SUPFAM" id="SSF51215">
    <property type="entry name" value="Regulatory protein AraC"/>
    <property type="match status" value="1"/>
</dbReference>
<evidence type="ECO:0000256" key="3">
    <source>
        <dbReference type="ARBA" id="ARBA00023159"/>
    </source>
</evidence>
<dbReference type="InterPro" id="IPR050204">
    <property type="entry name" value="AraC_XylS_family_regulators"/>
</dbReference>
<keyword evidence="7" id="KW-1185">Reference proteome</keyword>
<dbReference type="InterPro" id="IPR009057">
    <property type="entry name" value="Homeodomain-like_sf"/>
</dbReference>
<feature type="domain" description="HTH araC/xylS-type" evidence="5">
    <location>
        <begin position="168"/>
        <end position="265"/>
    </location>
</feature>
<keyword evidence="1" id="KW-0805">Transcription regulation</keyword>
<name>A0ABY5UMP2_9GAMM</name>
<evidence type="ECO:0000256" key="2">
    <source>
        <dbReference type="ARBA" id="ARBA00023125"/>
    </source>
</evidence>
<dbReference type="RefSeq" id="WP_050151478.1">
    <property type="nucleotide sequence ID" value="NZ_CABHWX010000182.1"/>
</dbReference>
<dbReference type="PANTHER" id="PTHR46796:SF2">
    <property type="entry name" value="TRANSCRIPTIONAL REGULATORY PROTEIN"/>
    <property type="match status" value="1"/>
</dbReference>
<dbReference type="InterPro" id="IPR003313">
    <property type="entry name" value="AraC-bd"/>
</dbReference>
<evidence type="ECO:0000313" key="6">
    <source>
        <dbReference type="EMBL" id="UWM44741.1"/>
    </source>
</evidence>
<dbReference type="InterPro" id="IPR037923">
    <property type="entry name" value="HTH-like"/>
</dbReference>
<dbReference type="SMART" id="SM00342">
    <property type="entry name" value="HTH_ARAC"/>
    <property type="match status" value="1"/>
</dbReference>
<keyword evidence="3" id="KW-0010">Activator</keyword>
<evidence type="ECO:0000256" key="4">
    <source>
        <dbReference type="ARBA" id="ARBA00023163"/>
    </source>
</evidence>
<dbReference type="Pfam" id="PF02311">
    <property type="entry name" value="AraC_binding"/>
    <property type="match status" value="1"/>
</dbReference>
<dbReference type="EMBL" id="CP104006">
    <property type="protein sequence ID" value="UWM44741.1"/>
    <property type="molecule type" value="Genomic_DNA"/>
</dbReference>
<dbReference type="InterPro" id="IPR018062">
    <property type="entry name" value="HTH_AraC-typ_CS"/>
</dbReference>
<dbReference type="GeneID" id="75142160"/>
<evidence type="ECO:0000256" key="1">
    <source>
        <dbReference type="ARBA" id="ARBA00023015"/>
    </source>
</evidence>
<dbReference type="Pfam" id="PF12833">
    <property type="entry name" value="HTH_18"/>
    <property type="match status" value="1"/>
</dbReference>
<organism evidence="6 7">
    <name type="scientific">Yersinia alsatica</name>
    <dbReference type="NCBI Taxonomy" id="2890317"/>
    <lineage>
        <taxon>Bacteria</taxon>
        <taxon>Pseudomonadati</taxon>
        <taxon>Pseudomonadota</taxon>
        <taxon>Gammaproteobacteria</taxon>
        <taxon>Enterobacterales</taxon>
        <taxon>Yersiniaceae</taxon>
        <taxon>Yersinia</taxon>
    </lineage>
</organism>
<dbReference type="SUPFAM" id="SSF46689">
    <property type="entry name" value="Homeodomain-like"/>
    <property type="match status" value="2"/>
</dbReference>
<reference evidence="6" key="1">
    <citation type="submission" date="2022-08" db="EMBL/GenBank/DDBJ databases">
        <authorList>
            <person name="Bogun A."/>
            <person name="Kislichkina A."/>
            <person name="Solomentsev V."/>
            <person name="Skryabin Y."/>
            <person name="Sizova A."/>
            <person name="Platonov M."/>
            <person name="Dentovskaya S."/>
        </authorList>
    </citation>
    <scope>NUCLEOTIDE SEQUENCE</scope>
    <source>
        <strain evidence="6">SCPM-O-B-7604</strain>
    </source>
</reference>
<dbReference type="Gene3D" id="1.10.10.60">
    <property type="entry name" value="Homeodomain-like"/>
    <property type="match status" value="2"/>
</dbReference>
<protein>
    <submittedName>
        <fullName evidence="6">AraC family transcriptional regulator</fullName>
    </submittedName>
</protein>
<sequence>MKKYIHHVKRHQPLIPGMDAISLLTEHSFPRHSHDQFGIGIVIQGTQRSWSHLGNVQASAGDIIMVNPGEIHDGQPLQGPRGWHMIFFEPDVMAQELQHDSKTQDILMSPVITDPALSSHMRTMFDKINAPHPDSTAIEEAFILSLMRVTQYHIFSKLPLKKYTPPVILAKQYLDDCPEEKITLSQLAALCDISRFQLIRAFSHELGITPHAYLVQSRIRLARKLLSGGKTIIDTALMTGFADQSHLTRAFQKQFGMTPGYFLSARE</sequence>
<dbReference type="InterPro" id="IPR018060">
    <property type="entry name" value="HTH_AraC"/>
</dbReference>
<keyword evidence="2" id="KW-0238">DNA-binding</keyword>
<gene>
    <name evidence="6" type="ORF">N0H69_19135</name>
</gene>
<dbReference type="Proteomes" id="UP001057860">
    <property type="component" value="Chromosome"/>
</dbReference>
<evidence type="ECO:0000313" key="7">
    <source>
        <dbReference type="Proteomes" id="UP001057860"/>
    </source>
</evidence>